<evidence type="ECO:0000313" key="2">
    <source>
        <dbReference type="RefSeq" id="XP_075099176.1"/>
    </source>
</evidence>
<reference evidence="1" key="1">
    <citation type="journal article" date="2014" name="Nat. Commun.">
        <title>The tobacco genome sequence and its comparison with those of tomato and potato.</title>
        <authorList>
            <person name="Sierro N."/>
            <person name="Battey J.N."/>
            <person name="Ouadi S."/>
            <person name="Bakaher N."/>
            <person name="Bovet L."/>
            <person name="Willig A."/>
            <person name="Goepfert S."/>
            <person name="Peitsch M.C."/>
            <person name="Ivanov N.V."/>
        </authorList>
    </citation>
    <scope>NUCLEOTIDE SEQUENCE [LARGE SCALE GENOMIC DNA]</scope>
</reference>
<accession>A0AC58TPL9</accession>
<evidence type="ECO:0000313" key="1">
    <source>
        <dbReference type="Proteomes" id="UP000790787"/>
    </source>
</evidence>
<sequence>MCNLKDKVDQNILWNVGKGNINFWYDNWSPIVPLYKMIEDDLIQQNIMIKEIYNDGQWNWSYFQVQPPDKIKLLVSQLHLILDDDTDDTSHWICSNSGRCSISTAWNLLRRKRQFSQFDSRIWHMDIPFKKSFLTRRAVHDKLSTDDKISMFGINLPSICSSCIGPTLSNRSETVEHLFCDDQYA</sequence>
<keyword evidence="1" id="KW-1185">Reference proteome</keyword>
<gene>
    <name evidence="2" type="primary">LOC142176035</name>
</gene>
<name>A0AC58TPL9_TOBAC</name>
<reference evidence="2" key="2">
    <citation type="submission" date="2025-08" db="UniProtKB">
        <authorList>
            <consortium name="RefSeq"/>
        </authorList>
    </citation>
    <scope>IDENTIFICATION</scope>
    <source>
        <tissue evidence="2">Leaf</tissue>
    </source>
</reference>
<protein>
    <submittedName>
        <fullName evidence="2">Uncharacterized protein LOC142176035</fullName>
    </submittedName>
</protein>
<proteinExistence type="predicted"/>
<organism evidence="1 2">
    <name type="scientific">Nicotiana tabacum</name>
    <name type="common">Common tobacco</name>
    <dbReference type="NCBI Taxonomy" id="4097"/>
    <lineage>
        <taxon>Eukaryota</taxon>
        <taxon>Viridiplantae</taxon>
        <taxon>Streptophyta</taxon>
        <taxon>Embryophyta</taxon>
        <taxon>Tracheophyta</taxon>
        <taxon>Spermatophyta</taxon>
        <taxon>Magnoliopsida</taxon>
        <taxon>eudicotyledons</taxon>
        <taxon>Gunneridae</taxon>
        <taxon>Pentapetalae</taxon>
        <taxon>asterids</taxon>
        <taxon>lamiids</taxon>
        <taxon>Solanales</taxon>
        <taxon>Solanaceae</taxon>
        <taxon>Nicotianoideae</taxon>
        <taxon>Nicotianeae</taxon>
        <taxon>Nicotiana</taxon>
    </lineage>
</organism>
<dbReference type="RefSeq" id="XP_075099176.1">
    <property type="nucleotide sequence ID" value="XM_075243075.1"/>
</dbReference>
<dbReference type="Proteomes" id="UP000790787">
    <property type="component" value="Chromosome 22"/>
</dbReference>